<dbReference type="AlphaFoldDB" id="A0A5B7IVM7"/>
<protein>
    <submittedName>
        <fullName evidence="1">Uncharacterized protein</fullName>
    </submittedName>
</protein>
<evidence type="ECO:0000313" key="2">
    <source>
        <dbReference type="Proteomes" id="UP000324222"/>
    </source>
</evidence>
<name>A0A5B7IVM7_PORTR</name>
<sequence>MHSTQSSVLCCPVGCACEICQPRLQCPVKAYEFLSGVHELSFPGTTMHGGRFQGWWLPGGGHTSPDSGRGYLCVHVLFCFPRRRRLSRHRLLEEEEEEEEVVVVVVEDIKDSCLREVNSGFLSSNWLSFPSFLFSSFSDSLLSLLWT</sequence>
<gene>
    <name evidence="1" type="ORF">E2C01_080286</name>
</gene>
<proteinExistence type="predicted"/>
<keyword evidence="2" id="KW-1185">Reference proteome</keyword>
<reference evidence="1 2" key="1">
    <citation type="submission" date="2019-05" db="EMBL/GenBank/DDBJ databases">
        <title>Another draft genome of Portunus trituberculatus and its Hox gene families provides insights of decapod evolution.</title>
        <authorList>
            <person name="Jeong J.-H."/>
            <person name="Song I."/>
            <person name="Kim S."/>
            <person name="Choi T."/>
            <person name="Kim D."/>
            <person name="Ryu S."/>
            <person name="Kim W."/>
        </authorList>
    </citation>
    <scope>NUCLEOTIDE SEQUENCE [LARGE SCALE GENOMIC DNA]</scope>
    <source>
        <tissue evidence="1">Muscle</tissue>
    </source>
</reference>
<dbReference type="Proteomes" id="UP000324222">
    <property type="component" value="Unassembled WGS sequence"/>
</dbReference>
<comment type="caution">
    <text evidence="1">The sequence shown here is derived from an EMBL/GenBank/DDBJ whole genome shotgun (WGS) entry which is preliminary data.</text>
</comment>
<accession>A0A5B7IVM7</accession>
<evidence type="ECO:0000313" key="1">
    <source>
        <dbReference type="EMBL" id="MPC85507.1"/>
    </source>
</evidence>
<organism evidence="1 2">
    <name type="scientific">Portunus trituberculatus</name>
    <name type="common">Swimming crab</name>
    <name type="synonym">Neptunus trituberculatus</name>
    <dbReference type="NCBI Taxonomy" id="210409"/>
    <lineage>
        <taxon>Eukaryota</taxon>
        <taxon>Metazoa</taxon>
        <taxon>Ecdysozoa</taxon>
        <taxon>Arthropoda</taxon>
        <taxon>Crustacea</taxon>
        <taxon>Multicrustacea</taxon>
        <taxon>Malacostraca</taxon>
        <taxon>Eumalacostraca</taxon>
        <taxon>Eucarida</taxon>
        <taxon>Decapoda</taxon>
        <taxon>Pleocyemata</taxon>
        <taxon>Brachyura</taxon>
        <taxon>Eubrachyura</taxon>
        <taxon>Portunoidea</taxon>
        <taxon>Portunidae</taxon>
        <taxon>Portuninae</taxon>
        <taxon>Portunus</taxon>
    </lineage>
</organism>
<dbReference type="EMBL" id="VSRR010068663">
    <property type="protein sequence ID" value="MPC85507.1"/>
    <property type="molecule type" value="Genomic_DNA"/>
</dbReference>